<keyword evidence="1" id="KW-0547">Nucleotide-binding</keyword>
<evidence type="ECO:0000313" key="4">
    <source>
        <dbReference type="EMBL" id="KAJ7769600.1"/>
    </source>
</evidence>
<dbReference type="Pfam" id="PF00012">
    <property type="entry name" value="HSP70"/>
    <property type="match status" value="2"/>
</dbReference>
<proteinExistence type="predicted"/>
<evidence type="ECO:0000313" key="5">
    <source>
        <dbReference type="Proteomes" id="UP001215280"/>
    </source>
</evidence>
<protein>
    <submittedName>
        <fullName evidence="4">Uncharacterized protein</fullName>
    </submittedName>
</protein>
<organism evidence="4 5">
    <name type="scientific">Mycena maculata</name>
    <dbReference type="NCBI Taxonomy" id="230809"/>
    <lineage>
        <taxon>Eukaryota</taxon>
        <taxon>Fungi</taxon>
        <taxon>Dikarya</taxon>
        <taxon>Basidiomycota</taxon>
        <taxon>Agaricomycotina</taxon>
        <taxon>Agaricomycetes</taxon>
        <taxon>Agaricomycetidae</taxon>
        <taxon>Agaricales</taxon>
        <taxon>Marasmiineae</taxon>
        <taxon>Mycenaceae</taxon>
        <taxon>Mycena</taxon>
    </lineage>
</organism>
<keyword evidence="5" id="KW-1185">Reference proteome</keyword>
<dbReference type="Proteomes" id="UP001215280">
    <property type="component" value="Unassembled WGS sequence"/>
</dbReference>
<evidence type="ECO:0000256" key="1">
    <source>
        <dbReference type="ARBA" id="ARBA00022741"/>
    </source>
</evidence>
<dbReference type="Gene3D" id="3.30.420.40">
    <property type="match status" value="2"/>
</dbReference>
<accession>A0AAD7JSY9</accession>
<dbReference type="InterPro" id="IPR013126">
    <property type="entry name" value="Hsp_70_fam"/>
</dbReference>
<reference evidence="4" key="1">
    <citation type="submission" date="2023-03" db="EMBL/GenBank/DDBJ databases">
        <title>Massive genome expansion in bonnet fungi (Mycena s.s.) driven by repeated elements and novel gene families across ecological guilds.</title>
        <authorList>
            <consortium name="Lawrence Berkeley National Laboratory"/>
            <person name="Harder C.B."/>
            <person name="Miyauchi S."/>
            <person name="Viragh M."/>
            <person name="Kuo A."/>
            <person name="Thoen E."/>
            <person name="Andreopoulos B."/>
            <person name="Lu D."/>
            <person name="Skrede I."/>
            <person name="Drula E."/>
            <person name="Henrissat B."/>
            <person name="Morin E."/>
            <person name="Kohler A."/>
            <person name="Barry K."/>
            <person name="LaButti K."/>
            <person name="Morin E."/>
            <person name="Salamov A."/>
            <person name="Lipzen A."/>
            <person name="Mereny Z."/>
            <person name="Hegedus B."/>
            <person name="Baldrian P."/>
            <person name="Stursova M."/>
            <person name="Weitz H."/>
            <person name="Taylor A."/>
            <person name="Grigoriev I.V."/>
            <person name="Nagy L.G."/>
            <person name="Martin F."/>
            <person name="Kauserud H."/>
        </authorList>
    </citation>
    <scope>NUCLEOTIDE SEQUENCE</scope>
    <source>
        <strain evidence="4">CBHHK188m</strain>
    </source>
</reference>
<feature type="region of interest" description="Disordered" evidence="3">
    <location>
        <begin position="141"/>
        <end position="165"/>
    </location>
</feature>
<dbReference type="PANTHER" id="PTHR19375">
    <property type="entry name" value="HEAT SHOCK PROTEIN 70KDA"/>
    <property type="match status" value="1"/>
</dbReference>
<evidence type="ECO:0000256" key="2">
    <source>
        <dbReference type="ARBA" id="ARBA00022840"/>
    </source>
</evidence>
<sequence>MYLPNAANSTPSLPSTQTLSRLYTLLVVRALHSSCMLSFTDLCLVPELVSHFLLSCPAHRMNILRIIHEPTTAAIAYGFDKKVTGERNQGIFEVKATAVDTHLSGEDFDNRLVNGFALERKRKKLYFHQYWDHRRIGDACPPAASSPHSSPTPSAPAQANASAAG</sequence>
<keyword evidence="2" id="KW-0067">ATP-binding</keyword>
<dbReference type="AlphaFoldDB" id="A0AAD7JSY9"/>
<dbReference type="Gene3D" id="3.90.640.10">
    <property type="entry name" value="Actin, Chain A, domain 4"/>
    <property type="match status" value="1"/>
</dbReference>
<dbReference type="EMBL" id="JARJLG010000025">
    <property type="protein sequence ID" value="KAJ7769600.1"/>
    <property type="molecule type" value="Genomic_DNA"/>
</dbReference>
<comment type="caution">
    <text evidence="4">The sequence shown here is derived from an EMBL/GenBank/DDBJ whole genome shotgun (WGS) entry which is preliminary data.</text>
</comment>
<evidence type="ECO:0000256" key="3">
    <source>
        <dbReference type="SAM" id="MobiDB-lite"/>
    </source>
</evidence>
<gene>
    <name evidence="4" type="ORF">DFH07DRAFT_954193</name>
</gene>
<dbReference type="GO" id="GO:0140662">
    <property type="term" value="F:ATP-dependent protein folding chaperone"/>
    <property type="evidence" value="ECO:0007669"/>
    <property type="project" value="InterPro"/>
</dbReference>
<dbReference type="GO" id="GO:0005524">
    <property type="term" value="F:ATP binding"/>
    <property type="evidence" value="ECO:0007669"/>
    <property type="project" value="UniProtKB-KW"/>
</dbReference>
<name>A0AAD7JSY9_9AGAR</name>